<evidence type="ECO:0000256" key="5">
    <source>
        <dbReference type="ARBA" id="ARBA00022729"/>
    </source>
</evidence>
<dbReference type="InterPro" id="IPR036388">
    <property type="entry name" value="WH-like_DNA-bd_sf"/>
</dbReference>
<dbReference type="SMART" id="SM00715">
    <property type="entry name" value="LA"/>
    <property type="match status" value="1"/>
</dbReference>
<evidence type="ECO:0000256" key="4">
    <source>
        <dbReference type="ARBA" id="ARBA00022622"/>
    </source>
</evidence>
<evidence type="ECO:0000256" key="8">
    <source>
        <dbReference type="ARBA" id="ARBA00023180"/>
    </source>
</evidence>
<evidence type="ECO:0000259" key="11">
    <source>
        <dbReference type="PROSITE" id="PS50961"/>
    </source>
</evidence>
<keyword evidence="6 10" id="KW-0694">RNA-binding</keyword>
<name>A0A5N5FD38_9ROSA</name>
<organism evidence="12 13">
    <name type="scientific">Pyrus ussuriensis x Pyrus communis</name>
    <dbReference type="NCBI Taxonomy" id="2448454"/>
    <lineage>
        <taxon>Eukaryota</taxon>
        <taxon>Viridiplantae</taxon>
        <taxon>Streptophyta</taxon>
        <taxon>Embryophyta</taxon>
        <taxon>Tracheophyta</taxon>
        <taxon>Spermatophyta</taxon>
        <taxon>Magnoliopsida</taxon>
        <taxon>eudicotyledons</taxon>
        <taxon>Gunneridae</taxon>
        <taxon>Pentapetalae</taxon>
        <taxon>rosids</taxon>
        <taxon>fabids</taxon>
        <taxon>Rosales</taxon>
        <taxon>Rosaceae</taxon>
        <taxon>Amygdaloideae</taxon>
        <taxon>Maleae</taxon>
        <taxon>Pyrus</taxon>
    </lineage>
</organism>
<evidence type="ECO:0000256" key="7">
    <source>
        <dbReference type="ARBA" id="ARBA00023136"/>
    </source>
</evidence>
<dbReference type="AlphaFoldDB" id="A0A5N5FD38"/>
<evidence type="ECO:0000256" key="6">
    <source>
        <dbReference type="ARBA" id="ARBA00022884"/>
    </source>
</evidence>
<protein>
    <submittedName>
        <fullName evidence="12">COBRA-like protein 10</fullName>
    </submittedName>
</protein>
<keyword evidence="13" id="KW-1185">Reference proteome</keyword>
<dbReference type="Pfam" id="PF05383">
    <property type="entry name" value="La"/>
    <property type="match status" value="1"/>
</dbReference>
<dbReference type="InterPro" id="IPR036390">
    <property type="entry name" value="WH_DNA-bd_sf"/>
</dbReference>
<evidence type="ECO:0000256" key="2">
    <source>
        <dbReference type="ARBA" id="ARBA00005507"/>
    </source>
</evidence>
<proteinExistence type="inferred from homology"/>
<comment type="subcellular location">
    <subcellularLocation>
        <location evidence="1">Cell membrane</location>
        <topology evidence="1">Lipid-anchor</topology>
        <topology evidence="1">GPI-anchor</topology>
    </subcellularLocation>
</comment>
<dbReference type="Proteomes" id="UP000327157">
    <property type="component" value="Chromosome 10"/>
</dbReference>
<dbReference type="InterPro" id="IPR056900">
    <property type="entry name" value="COB_C"/>
</dbReference>
<dbReference type="GO" id="GO:0005886">
    <property type="term" value="C:plasma membrane"/>
    <property type="evidence" value="ECO:0007669"/>
    <property type="project" value="UniProtKB-SubCell"/>
</dbReference>
<keyword evidence="9" id="KW-0449">Lipoprotein</keyword>
<reference evidence="13" key="2">
    <citation type="submission" date="2019-10" db="EMBL/GenBank/DDBJ databases">
        <title>A de novo genome assembly of a pear dwarfing rootstock.</title>
        <authorList>
            <person name="Wang F."/>
            <person name="Wang J."/>
            <person name="Li S."/>
            <person name="Zhang Y."/>
            <person name="Fang M."/>
            <person name="Ma L."/>
            <person name="Zhao Y."/>
            <person name="Jiang S."/>
        </authorList>
    </citation>
    <scope>NUCLEOTIDE SEQUENCE [LARGE SCALE GENOMIC DNA]</scope>
</reference>
<dbReference type="GO" id="GO:0098552">
    <property type="term" value="C:side of membrane"/>
    <property type="evidence" value="ECO:0007669"/>
    <property type="project" value="UniProtKB-KW"/>
</dbReference>
<evidence type="ECO:0000256" key="10">
    <source>
        <dbReference type="PROSITE-ProRule" id="PRU00332"/>
    </source>
</evidence>
<accession>A0A5N5FD38</accession>
<reference evidence="12 13" key="1">
    <citation type="submission" date="2019-09" db="EMBL/GenBank/DDBJ databases">
        <authorList>
            <person name="Ou C."/>
        </authorList>
    </citation>
    <scope>NUCLEOTIDE SEQUENCE [LARGE SCALE GENOMIC DNA]</scope>
    <source>
        <strain evidence="12">S2</strain>
        <tissue evidence="12">Leaf</tissue>
    </source>
</reference>
<keyword evidence="3" id="KW-1003">Cell membrane</keyword>
<dbReference type="InterPro" id="IPR006918">
    <property type="entry name" value="COBRA_pln"/>
</dbReference>
<dbReference type="SUPFAM" id="SSF46785">
    <property type="entry name" value="Winged helix' DNA-binding domain"/>
    <property type="match status" value="1"/>
</dbReference>
<keyword evidence="5" id="KW-0732">Signal</keyword>
<keyword evidence="8" id="KW-0325">Glycoprotein</keyword>
<evidence type="ECO:0000313" key="12">
    <source>
        <dbReference type="EMBL" id="KAB2601029.1"/>
    </source>
</evidence>
<evidence type="ECO:0000256" key="1">
    <source>
        <dbReference type="ARBA" id="ARBA00004609"/>
    </source>
</evidence>
<dbReference type="OrthoDB" id="2014623at2759"/>
<evidence type="ECO:0000256" key="3">
    <source>
        <dbReference type="ARBA" id="ARBA00022475"/>
    </source>
</evidence>
<dbReference type="GO" id="GO:0010215">
    <property type="term" value="P:cellulose microfibril organization"/>
    <property type="evidence" value="ECO:0007669"/>
    <property type="project" value="InterPro"/>
</dbReference>
<evidence type="ECO:0000256" key="9">
    <source>
        <dbReference type="ARBA" id="ARBA00023288"/>
    </source>
</evidence>
<dbReference type="EMBL" id="SMOL01000695">
    <property type="protein sequence ID" value="KAB2601029.1"/>
    <property type="molecule type" value="Genomic_DNA"/>
</dbReference>
<keyword evidence="7" id="KW-0472">Membrane</keyword>
<dbReference type="InterPro" id="IPR006630">
    <property type="entry name" value="La_HTH"/>
</dbReference>
<dbReference type="PROSITE" id="PS50961">
    <property type="entry name" value="HTH_LA"/>
    <property type="match status" value="1"/>
</dbReference>
<comment type="caution">
    <text evidence="12">The sequence shown here is derived from an EMBL/GenBank/DDBJ whole genome shotgun (WGS) entry which is preliminary data.</text>
</comment>
<dbReference type="PANTHER" id="PTHR31052">
    <property type="entry name" value="COBRA-LIKE PROTEIN 7"/>
    <property type="match status" value="1"/>
</dbReference>
<dbReference type="Pfam" id="PF25079">
    <property type="entry name" value="COB_C"/>
    <property type="match status" value="1"/>
</dbReference>
<comment type="similarity">
    <text evidence="2">Belongs to the COBRA family.</text>
</comment>
<dbReference type="Pfam" id="PF04833">
    <property type="entry name" value="COBRA"/>
    <property type="match status" value="1"/>
</dbReference>
<evidence type="ECO:0000313" key="13">
    <source>
        <dbReference type="Proteomes" id="UP000327157"/>
    </source>
</evidence>
<dbReference type="Gene3D" id="1.10.10.10">
    <property type="entry name" value="Winged helix-like DNA-binding domain superfamily/Winged helix DNA-binding domain"/>
    <property type="match status" value="1"/>
</dbReference>
<dbReference type="CDD" id="cd07323">
    <property type="entry name" value="LAM"/>
    <property type="match status" value="1"/>
</dbReference>
<gene>
    <name evidence="12" type="ORF">D8674_002034</name>
</gene>
<dbReference type="GO" id="GO:0003723">
    <property type="term" value="F:RNA binding"/>
    <property type="evidence" value="ECO:0007669"/>
    <property type="project" value="UniProtKB-UniRule"/>
</dbReference>
<reference evidence="12 13" key="3">
    <citation type="submission" date="2019-11" db="EMBL/GenBank/DDBJ databases">
        <title>A de novo genome assembly of a pear dwarfing rootstock.</title>
        <authorList>
            <person name="Wang F."/>
            <person name="Wang J."/>
            <person name="Li S."/>
            <person name="Zhang Y."/>
            <person name="Fang M."/>
            <person name="Ma L."/>
            <person name="Zhao Y."/>
            <person name="Jiang S."/>
        </authorList>
    </citation>
    <scope>NUCLEOTIDE SEQUENCE [LARGE SCALE GENOMIC DNA]</scope>
    <source>
        <strain evidence="12">S2</strain>
        <tissue evidence="12">Leaf</tissue>
    </source>
</reference>
<sequence>MNLSQTRHGQTFIYHPIPQNNYSVNDYASNMQELGGDYWNQPISVYNIHMQCGVGLGSTFFLGPQYYYGPQAPTIMADDQSLPARISNLRKNIIQQIEYYFSNENLRKDRYLISLMDDKGWVPISAVADFKRLKRMCSDIPFILESLLGSTRVEVQDMTRSWWIAALMFALGFSLAIAQDYGDDQQQQPAAPPPSQEDCDGIYLSYNFLSRRRIYPFLKNAEKQAWAFNATATIVNTGTYELKAWKMYIGFQHKEILVGAGGAVLMDGDDFPADVGNGTNLSGAGQADLKTAIGTGGDYTKIQAKIQISGTMFGVKPPGNPMPKTIRLVNDGYKCPAPTNRKTTMYVCCVRNPKYKSIVTKTKFLPRQKGDLTIAYDVIQAYENNYLAQVTMENKSPLGRLDHWNLTWEWMRGEFIYSMKGAYPRSIDYLNCIYGAPGQYYQQMDFSKVLNCQKNPVIGDLPREKANDTQVGKIPNCCRNGSILPAIMDQSKTKAAFQMQVFKVPPDLNRTALYPPEKFKVEGVLNPEYKCGQPIRVDPAQFPDPSGIQATILAIASWQIICNITRAKTRKPKCCVSFSAYYNESVIPCRTCACGCTDTKKCNPKAPAILLPPETLLVPFENRTKKAIAWASIKHHHVPKPLPCGNNCPVSVNWHVLSDYKDGWTARMTLFNWANMNFEDWFAAVQLKKASPGYENAYSFNGTKLPTLEDIIFLQGLKGLTFLVAETNGSNPKAPRVPGKQQSVISFKKKRTPDIEVAKRDGFPSRVFFNGEECSLPTQLPLSQGSLHHGNLVVVIFLSILTFLM</sequence>
<keyword evidence="4" id="KW-0336">GPI-anchor</keyword>
<dbReference type="PANTHER" id="PTHR31052:SF12">
    <property type="entry name" value="COBRA-LIKE PROTEIN 7"/>
    <property type="match status" value="1"/>
</dbReference>
<feature type="domain" description="HTH La-type RNA-binding" evidence="11">
    <location>
        <begin position="83"/>
        <end position="173"/>
    </location>
</feature>